<dbReference type="EMBL" id="GBXM01084387">
    <property type="protein sequence ID" value="JAH24190.1"/>
    <property type="molecule type" value="Transcribed_RNA"/>
</dbReference>
<reference evidence="1" key="2">
    <citation type="journal article" date="2015" name="Fish Shellfish Immunol.">
        <title>Early steps in the European eel (Anguilla anguilla)-Vibrio vulnificus interaction in the gills: Role of the RtxA13 toxin.</title>
        <authorList>
            <person name="Callol A."/>
            <person name="Pajuelo D."/>
            <person name="Ebbesson L."/>
            <person name="Teles M."/>
            <person name="MacKenzie S."/>
            <person name="Amaro C."/>
        </authorList>
    </citation>
    <scope>NUCLEOTIDE SEQUENCE</scope>
</reference>
<evidence type="ECO:0000313" key="1">
    <source>
        <dbReference type="EMBL" id="JAH24190.1"/>
    </source>
</evidence>
<sequence>MEHPWRVQVHHLGGRAHPLGFLRGFLPQHYQPHYRFLRLGQVGEGSGT</sequence>
<reference evidence="1" key="1">
    <citation type="submission" date="2014-11" db="EMBL/GenBank/DDBJ databases">
        <authorList>
            <person name="Amaro Gonzalez C."/>
        </authorList>
    </citation>
    <scope>NUCLEOTIDE SEQUENCE</scope>
</reference>
<proteinExistence type="predicted"/>
<name>A0A0E9R6S6_ANGAN</name>
<organism evidence="1">
    <name type="scientific">Anguilla anguilla</name>
    <name type="common">European freshwater eel</name>
    <name type="synonym">Muraena anguilla</name>
    <dbReference type="NCBI Taxonomy" id="7936"/>
    <lineage>
        <taxon>Eukaryota</taxon>
        <taxon>Metazoa</taxon>
        <taxon>Chordata</taxon>
        <taxon>Craniata</taxon>
        <taxon>Vertebrata</taxon>
        <taxon>Euteleostomi</taxon>
        <taxon>Actinopterygii</taxon>
        <taxon>Neopterygii</taxon>
        <taxon>Teleostei</taxon>
        <taxon>Anguilliformes</taxon>
        <taxon>Anguillidae</taxon>
        <taxon>Anguilla</taxon>
    </lineage>
</organism>
<dbReference type="AlphaFoldDB" id="A0A0E9R6S6"/>
<accession>A0A0E9R6S6</accession>
<protein>
    <submittedName>
        <fullName evidence="1">Uncharacterized protein</fullName>
    </submittedName>
</protein>